<name>A0A553NCS1_TIGCA</name>
<dbReference type="OMA" id="KMEYPAL"/>
<feature type="compositionally biased region" description="Basic and acidic residues" evidence="1">
    <location>
        <begin position="318"/>
        <end position="336"/>
    </location>
</feature>
<evidence type="ECO:0000256" key="1">
    <source>
        <dbReference type="SAM" id="MobiDB-lite"/>
    </source>
</evidence>
<evidence type="ECO:0000313" key="2">
    <source>
        <dbReference type="EMBL" id="TRY63149.1"/>
    </source>
</evidence>
<sequence>MTSSFPSGGGSSSTADPLAFLRPSLSGRGGPPPPSRRPVNSGGLNQPSGSHRYGSTFDSTPSFRRLPGNSVPGSSRRDQPMGSLATDFHVPPPTSKMILSHSYGFNTERPSFHQPSHREHDQFARGRPQLPEPSSSSSSFYRKPPSPRGREVRGTSLDSVMGGDFARRPPPSFPSNARDHDVGRPGGFRSFRDFPESRGRSRSPLRRSFKEDLMPLIPLPSRDALVRSFTSERRFRSRSPRRSPTPPPFRGSPDRVYGAPRLERDRNGDPMSRFFDSPPRRPLSPAPPLRAPPPRAIGRFDSNPPRYRRPSLDSVVGTRDRFRSPERSVLSREFRPSDSWLMSSPRRETRFPSPSPRASSRENRSRSKGRRRSPTRDRSFKDKKSEPVRATSRSHRHASKPPPKGPPTTTTPRKERKSPPRRPRFADPGGKSKTPSSQNASSHPKSRKESRSSSKSNASNAEQTREMSNDRDEKSRVSALKRLGPKLGVTERLGPKTAKKDDPKSKGGKDRAESGNNHDGPDKR</sequence>
<proteinExistence type="predicted"/>
<feature type="compositionally biased region" description="Basic residues" evidence="1">
    <location>
        <begin position="414"/>
        <end position="423"/>
    </location>
</feature>
<feature type="compositionally biased region" description="Polar residues" evidence="1">
    <location>
        <begin position="433"/>
        <end position="443"/>
    </location>
</feature>
<reference evidence="2 3" key="1">
    <citation type="journal article" date="2018" name="Nat. Ecol. Evol.">
        <title>Genomic signatures of mitonuclear coevolution across populations of Tigriopus californicus.</title>
        <authorList>
            <person name="Barreto F.S."/>
            <person name="Watson E.T."/>
            <person name="Lima T.G."/>
            <person name="Willett C.S."/>
            <person name="Edmands S."/>
            <person name="Li W."/>
            <person name="Burton R.S."/>
        </authorList>
    </citation>
    <scope>NUCLEOTIDE SEQUENCE [LARGE SCALE GENOMIC DNA]</scope>
    <source>
        <strain evidence="2 3">San Diego</strain>
    </source>
</reference>
<organism evidence="2 3">
    <name type="scientific">Tigriopus californicus</name>
    <name type="common">Marine copepod</name>
    <dbReference type="NCBI Taxonomy" id="6832"/>
    <lineage>
        <taxon>Eukaryota</taxon>
        <taxon>Metazoa</taxon>
        <taxon>Ecdysozoa</taxon>
        <taxon>Arthropoda</taxon>
        <taxon>Crustacea</taxon>
        <taxon>Multicrustacea</taxon>
        <taxon>Hexanauplia</taxon>
        <taxon>Copepoda</taxon>
        <taxon>Harpacticoida</taxon>
        <taxon>Harpacticidae</taxon>
        <taxon>Tigriopus</taxon>
    </lineage>
</organism>
<dbReference type="Proteomes" id="UP000318571">
    <property type="component" value="Chromosome 10"/>
</dbReference>
<feature type="compositionally biased region" description="Basic and acidic residues" evidence="1">
    <location>
        <begin position="463"/>
        <end position="476"/>
    </location>
</feature>
<feature type="compositionally biased region" description="Basic and acidic residues" evidence="1">
    <location>
        <begin position="190"/>
        <end position="199"/>
    </location>
</feature>
<feature type="compositionally biased region" description="Pro residues" evidence="1">
    <location>
        <begin position="280"/>
        <end position="295"/>
    </location>
</feature>
<feature type="region of interest" description="Disordered" evidence="1">
    <location>
        <begin position="1"/>
        <end position="524"/>
    </location>
</feature>
<dbReference type="EMBL" id="VCGU01000458">
    <property type="protein sequence ID" value="TRY63149.1"/>
    <property type="molecule type" value="Genomic_DNA"/>
</dbReference>
<dbReference type="STRING" id="6832.A0A553NCS1"/>
<dbReference type="AlphaFoldDB" id="A0A553NCS1"/>
<feature type="compositionally biased region" description="Basic and acidic residues" evidence="1">
    <location>
        <begin position="374"/>
        <end position="387"/>
    </location>
</feature>
<feature type="compositionally biased region" description="Basic and acidic residues" evidence="1">
    <location>
        <begin position="498"/>
        <end position="513"/>
    </location>
</feature>
<comment type="caution">
    <text evidence="2">The sequence shown here is derived from an EMBL/GenBank/DDBJ whole genome shotgun (WGS) entry which is preliminary data.</text>
</comment>
<accession>A0A553NCS1</accession>
<protein>
    <submittedName>
        <fullName evidence="2">Uncharacterized protein</fullName>
    </submittedName>
</protein>
<evidence type="ECO:0000313" key="3">
    <source>
        <dbReference type="Proteomes" id="UP000318571"/>
    </source>
</evidence>
<feature type="compositionally biased region" description="Low complexity" evidence="1">
    <location>
        <begin position="128"/>
        <end position="143"/>
    </location>
</feature>
<gene>
    <name evidence="2" type="ORF">TCAL_10350</name>
</gene>
<keyword evidence="3" id="KW-1185">Reference proteome</keyword>
<feature type="compositionally biased region" description="Low complexity" evidence="1">
    <location>
        <begin position="453"/>
        <end position="462"/>
    </location>
</feature>